<feature type="region of interest" description="Disordered" evidence="1">
    <location>
        <begin position="519"/>
        <end position="540"/>
    </location>
</feature>
<keyword evidence="3" id="KW-1185">Reference proteome</keyword>
<feature type="region of interest" description="Disordered" evidence="1">
    <location>
        <begin position="239"/>
        <end position="271"/>
    </location>
</feature>
<dbReference type="EMBL" id="JAMYWD010000008">
    <property type="protein sequence ID" value="KAJ4962584.1"/>
    <property type="molecule type" value="Genomic_DNA"/>
</dbReference>
<feature type="compositionally biased region" description="Polar residues" evidence="1">
    <location>
        <begin position="519"/>
        <end position="529"/>
    </location>
</feature>
<evidence type="ECO:0000313" key="3">
    <source>
        <dbReference type="Proteomes" id="UP001141806"/>
    </source>
</evidence>
<gene>
    <name evidence="2" type="ORF">NE237_022523</name>
</gene>
<evidence type="ECO:0000256" key="1">
    <source>
        <dbReference type="SAM" id="MobiDB-lite"/>
    </source>
</evidence>
<feature type="compositionally biased region" description="Polar residues" evidence="1">
    <location>
        <begin position="134"/>
        <end position="147"/>
    </location>
</feature>
<dbReference type="AlphaFoldDB" id="A0A9Q0K3L8"/>
<organism evidence="2 3">
    <name type="scientific">Protea cynaroides</name>
    <dbReference type="NCBI Taxonomy" id="273540"/>
    <lineage>
        <taxon>Eukaryota</taxon>
        <taxon>Viridiplantae</taxon>
        <taxon>Streptophyta</taxon>
        <taxon>Embryophyta</taxon>
        <taxon>Tracheophyta</taxon>
        <taxon>Spermatophyta</taxon>
        <taxon>Magnoliopsida</taxon>
        <taxon>Proteales</taxon>
        <taxon>Proteaceae</taxon>
        <taxon>Protea</taxon>
    </lineage>
</organism>
<proteinExistence type="predicted"/>
<dbReference type="Proteomes" id="UP001141806">
    <property type="component" value="Unassembled WGS sequence"/>
</dbReference>
<protein>
    <recommendedName>
        <fullName evidence="4">J domain-containing protein required for chloroplast accumulation response 1</fullName>
    </recommendedName>
</protein>
<feature type="region of interest" description="Disordered" evidence="1">
    <location>
        <begin position="14"/>
        <end position="54"/>
    </location>
</feature>
<dbReference type="FunFam" id="1.10.287.110:FF:000043">
    <property type="entry name" value="J-domain protein required for chloroplast accumulation response 1"/>
    <property type="match status" value="1"/>
</dbReference>
<dbReference type="PANTHER" id="PTHR23172">
    <property type="entry name" value="AUXILIN/CYCLIN G-ASSOCIATED KINASE-RELATED"/>
    <property type="match status" value="1"/>
</dbReference>
<dbReference type="PANTHER" id="PTHR23172:SF64">
    <property type="entry name" value="J DOMAIN-CONTAINING PROTEIN REQUIRED FOR CHLOROPLAST ACCUMULATION RESPONSE 1"/>
    <property type="match status" value="1"/>
</dbReference>
<dbReference type="GO" id="GO:0072583">
    <property type="term" value="P:clathrin-dependent endocytosis"/>
    <property type="evidence" value="ECO:0007669"/>
    <property type="project" value="TreeGrafter"/>
</dbReference>
<name>A0A9Q0K3L8_9MAGN</name>
<dbReference type="Gene3D" id="1.10.287.110">
    <property type="entry name" value="DnaJ domain"/>
    <property type="match status" value="1"/>
</dbReference>
<feature type="region of interest" description="Disordered" evidence="1">
    <location>
        <begin position="313"/>
        <end position="334"/>
    </location>
</feature>
<evidence type="ECO:0000313" key="2">
    <source>
        <dbReference type="EMBL" id="KAJ4962584.1"/>
    </source>
</evidence>
<dbReference type="GO" id="GO:0072318">
    <property type="term" value="P:clathrin coat disassembly"/>
    <property type="evidence" value="ECO:0007669"/>
    <property type="project" value="TreeGrafter"/>
</dbReference>
<sequence length="755" mass="84174">MERFSYRDHILLGLGHSSPRKSFGSPSSPPKIPFRNSDADFSDVFGGPPRRSSIHELRHSLGDNLDSYADRAERGEGEEEALASCNSWSALIEKPVFGEEGLVRRRYPNDDFFDDIFRGDEFSSSTPRKPDLGTFSSTPASRIQSPVRSLPSRPEPFGPSSLARQLSLPPKFAKGMDFPVYDTSTSGNCYRNKDGSSNAGFPSPPAAFISRVSNQVIQGQDDLKNDAWLSYHQSPLSHEFSLSNDESSKDPKCGNKDRSGRMKKETSSPEMHEEQFHFSIYKWASKEVPLVVPFKEGNSSSSKDRVNDLNRSISEDMGNDLSSSSSKEKDKSEVLVTEDRIDPFRFTEKAEYTKPDIEPLQSLQRITTEVPRSFIMQKEGKETNHFSVVSGSSPDQGLRGGTKKEAYVSTQEKGKVELKPFNSLFYNNSDGQGKDGMVRPAEGNEDREGSVETIGISSGNIGGDQWLEKQDKRNMLDPAANRGLQGTRANSRDKLLGNKVRGKVKEILKIFNHEAPPEQITNVGTQGHSSRWKEKDASEVDDGAQTYASNAGGKENMTDVNRDKTLTHGPAMVGRALKQSEKSHFVLNNSINKTYDIFSGSTGNSASYSDTIPATFVAPLRSDEESHLEDIRGSYLVKELSPEQNTQQEAIEHHEEIQIADAKIRQWSNGKETNIRALLSTLQYVLWPESGWKPVPLVDIIEGSSVKRAYQKALLWLHPDKLQQKGAAPQQKYIAEKVYDILQEAWTHFNSLSLF</sequence>
<dbReference type="GO" id="GO:0030276">
    <property type="term" value="F:clathrin binding"/>
    <property type="evidence" value="ECO:0007669"/>
    <property type="project" value="TreeGrafter"/>
</dbReference>
<reference evidence="2" key="1">
    <citation type="journal article" date="2023" name="Plant J.">
        <title>The genome of the king protea, Protea cynaroides.</title>
        <authorList>
            <person name="Chang J."/>
            <person name="Duong T.A."/>
            <person name="Schoeman C."/>
            <person name="Ma X."/>
            <person name="Roodt D."/>
            <person name="Barker N."/>
            <person name="Li Z."/>
            <person name="Van de Peer Y."/>
            <person name="Mizrachi E."/>
        </authorList>
    </citation>
    <scope>NUCLEOTIDE SEQUENCE</scope>
    <source>
        <tissue evidence="2">Young leaves</tissue>
    </source>
</reference>
<feature type="compositionally biased region" description="Basic and acidic residues" evidence="1">
    <location>
        <begin position="246"/>
        <end position="271"/>
    </location>
</feature>
<comment type="caution">
    <text evidence="2">The sequence shown here is derived from an EMBL/GenBank/DDBJ whole genome shotgun (WGS) entry which is preliminary data.</text>
</comment>
<dbReference type="GO" id="GO:0031982">
    <property type="term" value="C:vesicle"/>
    <property type="evidence" value="ECO:0007669"/>
    <property type="project" value="TreeGrafter"/>
</dbReference>
<feature type="region of interest" description="Disordered" evidence="1">
    <location>
        <begin position="123"/>
        <end position="165"/>
    </location>
</feature>
<dbReference type="SUPFAM" id="SSF46565">
    <property type="entry name" value="Chaperone J-domain"/>
    <property type="match status" value="1"/>
</dbReference>
<dbReference type="InterPro" id="IPR036869">
    <property type="entry name" value="J_dom_sf"/>
</dbReference>
<dbReference type="GO" id="GO:0005737">
    <property type="term" value="C:cytoplasm"/>
    <property type="evidence" value="ECO:0007669"/>
    <property type="project" value="TreeGrafter"/>
</dbReference>
<dbReference type="OrthoDB" id="1717591at2759"/>
<accession>A0A9Q0K3L8</accession>
<evidence type="ECO:0008006" key="4">
    <source>
        <dbReference type="Google" id="ProtNLM"/>
    </source>
</evidence>